<dbReference type="InterPro" id="IPR016032">
    <property type="entry name" value="Sig_transdc_resp-reg_C-effctor"/>
</dbReference>
<dbReference type="GO" id="GO:0000156">
    <property type="term" value="F:phosphorelay response regulator activity"/>
    <property type="evidence" value="ECO:0007669"/>
    <property type="project" value="TreeGrafter"/>
</dbReference>
<dbReference type="GO" id="GO:0000976">
    <property type="term" value="F:transcription cis-regulatory region binding"/>
    <property type="evidence" value="ECO:0007669"/>
    <property type="project" value="TreeGrafter"/>
</dbReference>
<dbReference type="SUPFAM" id="SSF52172">
    <property type="entry name" value="CheY-like"/>
    <property type="match status" value="1"/>
</dbReference>
<evidence type="ECO:0000256" key="4">
    <source>
        <dbReference type="ARBA" id="ARBA00023163"/>
    </source>
</evidence>
<dbReference type="AlphaFoldDB" id="T1ANS5"/>
<dbReference type="SUPFAM" id="SSF46894">
    <property type="entry name" value="C-terminal effector domain of the bipartite response regulators"/>
    <property type="match status" value="1"/>
</dbReference>
<evidence type="ECO:0000259" key="5">
    <source>
        <dbReference type="PROSITE" id="PS50110"/>
    </source>
</evidence>
<dbReference type="GO" id="GO:0006355">
    <property type="term" value="P:regulation of DNA-templated transcription"/>
    <property type="evidence" value="ECO:0007669"/>
    <property type="project" value="InterPro"/>
</dbReference>
<reference evidence="7" key="2">
    <citation type="journal article" date="2014" name="ISME J.">
        <title>Microbial stratification in low pH oxic and suboxic macroscopic growths along an acid mine drainage.</title>
        <authorList>
            <person name="Mendez-Garcia C."/>
            <person name="Mesa V."/>
            <person name="Sprenger R.R."/>
            <person name="Richter M."/>
            <person name="Diez M.S."/>
            <person name="Solano J."/>
            <person name="Bargiela R."/>
            <person name="Golyshina O.V."/>
            <person name="Manteca A."/>
            <person name="Ramos J.L."/>
            <person name="Gallego J.R."/>
            <person name="Llorente I."/>
            <person name="Martins Dos Santos V.A."/>
            <person name="Jensen O.N."/>
            <person name="Pelaez A.I."/>
            <person name="Sanchez J."/>
            <person name="Ferrer M."/>
        </authorList>
    </citation>
    <scope>NUCLEOTIDE SEQUENCE</scope>
</reference>
<keyword evidence="4" id="KW-0804">Transcription</keyword>
<organism evidence="7">
    <name type="scientific">mine drainage metagenome</name>
    <dbReference type="NCBI Taxonomy" id="410659"/>
    <lineage>
        <taxon>unclassified sequences</taxon>
        <taxon>metagenomes</taxon>
        <taxon>ecological metagenomes</taxon>
    </lineage>
</organism>
<keyword evidence="3" id="KW-0238">DNA-binding</keyword>
<dbReference type="InterPro" id="IPR001867">
    <property type="entry name" value="OmpR/PhoB-type_DNA-bd"/>
</dbReference>
<dbReference type="Gene3D" id="1.10.10.10">
    <property type="entry name" value="Winged helix-like DNA-binding domain superfamily/Winged helix DNA-binding domain"/>
    <property type="match status" value="1"/>
</dbReference>
<protein>
    <submittedName>
        <fullName evidence="7">Two-component response regulator</fullName>
    </submittedName>
</protein>
<dbReference type="InterPro" id="IPR011006">
    <property type="entry name" value="CheY-like_superfamily"/>
</dbReference>
<comment type="caution">
    <text evidence="7">The sequence shown here is derived from an EMBL/GenBank/DDBJ whole genome shotgun (WGS) entry which is preliminary data.</text>
</comment>
<gene>
    <name evidence="7" type="ORF">B2A_02914</name>
</gene>
<dbReference type="GO" id="GO:0005829">
    <property type="term" value="C:cytosol"/>
    <property type="evidence" value="ECO:0007669"/>
    <property type="project" value="TreeGrafter"/>
</dbReference>
<accession>T1ANS5</accession>
<dbReference type="GO" id="GO:0032993">
    <property type="term" value="C:protein-DNA complex"/>
    <property type="evidence" value="ECO:0007669"/>
    <property type="project" value="TreeGrafter"/>
</dbReference>
<evidence type="ECO:0000313" key="7">
    <source>
        <dbReference type="EMBL" id="EQD62251.1"/>
    </source>
</evidence>
<proteinExistence type="predicted"/>
<dbReference type="PANTHER" id="PTHR48111">
    <property type="entry name" value="REGULATOR OF RPOS"/>
    <property type="match status" value="1"/>
</dbReference>
<dbReference type="SMART" id="SM00862">
    <property type="entry name" value="Trans_reg_C"/>
    <property type="match status" value="1"/>
</dbReference>
<dbReference type="EMBL" id="AUZZ01001976">
    <property type="protein sequence ID" value="EQD62251.1"/>
    <property type="molecule type" value="Genomic_DNA"/>
</dbReference>
<evidence type="ECO:0000259" key="6">
    <source>
        <dbReference type="PROSITE" id="PS51755"/>
    </source>
</evidence>
<dbReference type="FunFam" id="1.10.10.10:FF:000005">
    <property type="entry name" value="Two-component system response regulator"/>
    <property type="match status" value="1"/>
</dbReference>
<dbReference type="InterPro" id="IPR039420">
    <property type="entry name" value="WalR-like"/>
</dbReference>
<dbReference type="InterPro" id="IPR001789">
    <property type="entry name" value="Sig_transdc_resp-reg_receiver"/>
</dbReference>
<dbReference type="PANTHER" id="PTHR48111:SF76">
    <property type="entry name" value="TWO-COMPONENT RESPONSE REGULATOR"/>
    <property type="match status" value="1"/>
</dbReference>
<dbReference type="Pfam" id="PF00486">
    <property type="entry name" value="Trans_reg_C"/>
    <property type="match status" value="1"/>
</dbReference>
<keyword evidence="1" id="KW-0597">Phosphoprotein</keyword>
<feature type="domain" description="Response regulatory" evidence="5">
    <location>
        <begin position="1"/>
        <end position="48"/>
    </location>
</feature>
<sequence length="161" mass="18104">ADLRSPIIMLTALIETPQRVEGLNAGADDYLGKPFAFTELVARLQALGRRPPLAAVQTTFEAGPLRLDVASRTVTRNGETMDLTPTEFRLLESLMRHAGKVVTRTMLLEQVWHFHFDPRTSVVETHMSRLRAKIDRGWNGSELIETVRGYGYRVRVDGVSE</sequence>
<dbReference type="CDD" id="cd00383">
    <property type="entry name" value="trans_reg_C"/>
    <property type="match status" value="1"/>
</dbReference>
<dbReference type="InterPro" id="IPR036388">
    <property type="entry name" value="WH-like_DNA-bd_sf"/>
</dbReference>
<keyword evidence="2" id="KW-0805">Transcription regulation</keyword>
<feature type="domain" description="OmpR/PhoB-type" evidence="6">
    <location>
        <begin position="57"/>
        <end position="156"/>
    </location>
</feature>
<evidence type="ECO:0000256" key="2">
    <source>
        <dbReference type="ARBA" id="ARBA00023015"/>
    </source>
</evidence>
<dbReference type="Gene3D" id="6.10.250.690">
    <property type="match status" value="1"/>
</dbReference>
<feature type="non-terminal residue" evidence="7">
    <location>
        <position position="1"/>
    </location>
</feature>
<evidence type="ECO:0000256" key="1">
    <source>
        <dbReference type="ARBA" id="ARBA00022553"/>
    </source>
</evidence>
<dbReference type="PROSITE" id="PS50110">
    <property type="entry name" value="RESPONSE_REGULATORY"/>
    <property type="match status" value="1"/>
</dbReference>
<dbReference type="PROSITE" id="PS51755">
    <property type="entry name" value="OMPR_PHOB"/>
    <property type="match status" value="1"/>
</dbReference>
<evidence type="ECO:0000256" key="3">
    <source>
        <dbReference type="ARBA" id="ARBA00023125"/>
    </source>
</evidence>
<name>T1ANS5_9ZZZZ</name>
<reference evidence="7" key="1">
    <citation type="submission" date="2013-08" db="EMBL/GenBank/DDBJ databases">
        <authorList>
            <person name="Mendez C."/>
            <person name="Richter M."/>
            <person name="Ferrer M."/>
            <person name="Sanchez J."/>
        </authorList>
    </citation>
    <scope>NUCLEOTIDE SEQUENCE</scope>
</reference>